<organism evidence="18 19">
    <name type="scientific">Cordylochernes scorpioides</name>
    <dbReference type="NCBI Taxonomy" id="51811"/>
    <lineage>
        <taxon>Eukaryota</taxon>
        <taxon>Metazoa</taxon>
        <taxon>Ecdysozoa</taxon>
        <taxon>Arthropoda</taxon>
        <taxon>Chelicerata</taxon>
        <taxon>Arachnida</taxon>
        <taxon>Pseudoscorpiones</taxon>
        <taxon>Cheliferoidea</taxon>
        <taxon>Chernetidae</taxon>
        <taxon>Cordylochernes</taxon>
    </lineage>
</organism>
<proteinExistence type="predicted"/>
<dbReference type="Proteomes" id="UP001235939">
    <property type="component" value="Chromosome 07"/>
</dbReference>
<feature type="disulfide bond" evidence="13">
    <location>
        <begin position="1247"/>
        <end position="1256"/>
    </location>
</feature>
<dbReference type="InterPro" id="IPR009030">
    <property type="entry name" value="Growth_fac_rcpt_cys_sf"/>
</dbReference>
<dbReference type="InterPro" id="IPR016201">
    <property type="entry name" value="PSI"/>
</dbReference>
<evidence type="ECO:0000259" key="17">
    <source>
        <dbReference type="PROSITE" id="PS50027"/>
    </source>
</evidence>
<dbReference type="InterPro" id="IPR024731">
    <property type="entry name" value="NELL2-like_EGF"/>
</dbReference>
<dbReference type="PROSITE" id="PS01186">
    <property type="entry name" value="EGF_2"/>
    <property type="match status" value="1"/>
</dbReference>
<accession>A0ABY6KM38</accession>
<evidence type="ECO:0000256" key="9">
    <source>
        <dbReference type="ARBA" id="ARBA00023157"/>
    </source>
</evidence>
<dbReference type="SMART" id="SM00180">
    <property type="entry name" value="EGF_Lam"/>
    <property type="match status" value="3"/>
</dbReference>
<dbReference type="Pfam" id="PF01437">
    <property type="entry name" value="PSI"/>
    <property type="match status" value="1"/>
</dbReference>
<keyword evidence="5" id="KW-0732">Signal</keyword>
<feature type="disulfide bond" evidence="13">
    <location>
        <begin position="1259"/>
        <end position="1273"/>
    </location>
</feature>
<name>A0ABY6KM38_9ARAC</name>
<dbReference type="InterPro" id="IPR002165">
    <property type="entry name" value="Plexin_repeat"/>
</dbReference>
<evidence type="ECO:0000259" key="15">
    <source>
        <dbReference type="PROSITE" id="PS01180"/>
    </source>
</evidence>
<feature type="domain" description="CUB" evidence="15">
    <location>
        <begin position="369"/>
        <end position="486"/>
    </location>
</feature>
<reference evidence="18 19" key="1">
    <citation type="submission" date="2022-01" db="EMBL/GenBank/DDBJ databases">
        <title>A chromosomal length assembly of Cordylochernes scorpioides.</title>
        <authorList>
            <person name="Zeh D."/>
            <person name="Zeh J."/>
        </authorList>
    </citation>
    <scope>NUCLEOTIDE SEQUENCE [LARGE SCALE GENOMIC DNA]</scope>
    <source>
        <strain evidence="18">IN4F17</strain>
        <tissue evidence="18">Whole Body</tissue>
    </source>
</reference>
<evidence type="ECO:0000259" key="16">
    <source>
        <dbReference type="PROSITE" id="PS50026"/>
    </source>
</evidence>
<dbReference type="Pfam" id="PF24973">
    <property type="entry name" value="EGF_LMN_ATRN"/>
    <property type="match status" value="2"/>
</dbReference>
<keyword evidence="6" id="KW-0677">Repeat</keyword>
<feature type="transmembrane region" description="Helical" evidence="14">
    <location>
        <begin position="1641"/>
        <end position="1663"/>
    </location>
</feature>
<dbReference type="SMART" id="SM00181">
    <property type="entry name" value="EGF"/>
    <property type="match status" value="6"/>
</dbReference>
<dbReference type="SMART" id="SM00179">
    <property type="entry name" value="EGF_CA"/>
    <property type="match status" value="3"/>
</dbReference>
<evidence type="ECO:0000256" key="3">
    <source>
        <dbReference type="ARBA" id="ARBA00022536"/>
    </source>
</evidence>
<dbReference type="Gene3D" id="2.120.10.80">
    <property type="entry name" value="Kelch-type beta propeller"/>
    <property type="match status" value="2"/>
</dbReference>
<gene>
    <name evidence="18" type="ORF">LAZ67_7001245</name>
</gene>
<dbReference type="InterPro" id="IPR018097">
    <property type="entry name" value="EGF_Ca-bd_CS"/>
</dbReference>
<dbReference type="CDD" id="cd00054">
    <property type="entry name" value="EGF_CA"/>
    <property type="match status" value="1"/>
</dbReference>
<keyword evidence="7 14" id="KW-1133">Transmembrane helix</keyword>
<dbReference type="InterPro" id="IPR000742">
    <property type="entry name" value="EGF"/>
</dbReference>
<dbReference type="InterPro" id="IPR049883">
    <property type="entry name" value="NOTCH1_EGF-like"/>
</dbReference>
<evidence type="ECO:0000313" key="19">
    <source>
        <dbReference type="Proteomes" id="UP001235939"/>
    </source>
</evidence>
<dbReference type="InterPro" id="IPR015915">
    <property type="entry name" value="Kelch-typ_b-propeller"/>
</dbReference>
<dbReference type="PROSITE" id="PS01248">
    <property type="entry name" value="EGF_LAM_1"/>
    <property type="match status" value="3"/>
</dbReference>
<evidence type="ECO:0000256" key="12">
    <source>
        <dbReference type="PROSITE-ProRule" id="PRU00076"/>
    </source>
</evidence>
<evidence type="ECO:0000256" key="8">
    <source>
        <dbReference type="ARBA" id="ARBA00023136"/>
    </source>
</evidence>
<keyword evidence="4 14" id="KW-0812">Transmembrane</keyword>
<evidence type="ECO:0000256" key="11">
    <source>
        <dbReference type="ARBA" id="ARBA00023292"/>
    </source>
</evidence>
<dbReference type="SMART" id="SM00423">
    <property type="entry name" value="PSI"/>
    <property type="match status" value="5"/>
</dbReference>
<evidence type="ECO:0000256" key="1">
    <source>
        <dbReference type="ARBA" id="ARBA00004479"/>
    </source>
</evidence>
<dbReference type="PROSITE" id="PS01187">
    <property type="entry name" value="EGF_CA"/>
    <property type="match status" value="1"/>
</dbReference>
<dbReference type="InterPro" id="IPR056737">
    <property type="entry name" value="Beta-prop_ATRN-MKLN-like"/>
</dbReference>
<evidence type="ECO:0000256" key="6">
    <source>
        <dbReference type="ARBA" id="ARBA00022737"/>
    </source>
</evidence>
<keyword evidence="3 12" id="KW-0245">EGF-like domain</keyword>
<feature type="domain" description="Laminin EGF-like" evidence="17">
    <location>
        <begin position="1227"/>
        <end position="1275"/>
    </location>
</feature>
<dbReference type="EMBL" id="CP092869">
    <property type="protein sequence ID" value="UYV69927.1"/>
    <property type="molecule type" value="Genomic_DNA"/>
</dbReference>
<dbReference type="InterPro" id="IPR035914">
    <property type="entry name" value="Sperma_CUB_dom_sf"/>
</dbReference>
<protein>
    <submittedName>
        <fullName evidence="18">MEGF8</fullName>
    </submittedName>
</protein>
<feature type="domain" description="EGF-like" evidence="16">
    <location>
        <begin position="195"/>
        <end position="223"/>
    </location>
</feature>
<evidence type="ECO:0000256" key="2">
    <source>
        <dbReference type="ARBA" id="ARBA00022441"/>
    </source>
</evidence>
<keyword evidence="11 13" id="KW-0424">Laminin EGF-like domain</keyword>
<dbReference type="PROSITE" id="PS00010">
    <property type="entry name" value="ASX_HYDROXYL"/>
    <property type="match status" value="1"/>
</dbReference>
<dbReference type="Pfam" id="PF00053">
    <property type="entry name" value="EGF_laminin"/>
    <property type="match status" value="1"/>
</dbReference>
<feature type="disulfide bond" evidence="13">
    <location>
        <begin position="296"/>
        <end position="305"/>
    </location>
</feature>
<sequence length="1796" mass="198436">MVLRRTNCTSCLGDPGRCAWCQETQECFLFATYTTAFMYGRCREWVDEERAIPRGVAGGQCRDCSRHTDCRGCLRQLSCGWCSNDRNLSAGFCAEGDYSRPHAGELVGSILTAVLGVLDLQTDGRTDRKSLAPAAAGSSQFSWWYTSCPDIDECTLGLHSCHQNAFCTNTPDSYICTCNAGYRGDGIASCQRTCVEECVHGVCSEAPDYVCRCDLGWTGTSCDKDCGCHNHSHCDLAGPGFCDQCFHWTEGQYCEKCRVGSYGNATLPQGCQPCQCNGHEEARFGICDRQTGECSCDDTTTGMHCEHCLPRYYGDPRSVCYSEVLPVVFGKFYSISTPTPLFHNNMGPCSGLHWCHFKNGGHCYHPCLSRGILTNVKLGRLGSYQGDLNNSHCLWMVVDGPKLNLPGLPMELAIHDINVPCPYNHIYVYDGYPQFVSHDKPGRLLAAVCGQNLSESVVLVAPSGVLTIYYHRSHDSTGFNATYRPLDEHPTVEPPPTTTVPPCNDNCTELRWEHVSPRPAALPTLGYSLHAFPHSPLLWLFGGYSLPQEAHSNQLWVFNISQPAWEVVTPSGESNGLPPKRHFHAATLMGPYLYIHGGLGAEGVLWSDFWRFHTQSLAWSPLNAGEVPPLAGHTLTPLSDGGSLLLVGGYSPNYGFLEKVLLFNTTSMEWGTFNTSGAPPIGIYGHSAVLREDTLYLYGGVVFGRHRPAVASHLHALHLPSRRWTRLPPDRALNSHPPAAAYLHSVLLPASHRHMVLLGAGTPLTFYSFPCNLWIFPQLQDGPRQDVGSRAVLGSDHAVWMLTDTGLHRLKIPPDLCNLFSSSQQDCLRHHGCSFCSAYEASSNSTYCYSEPELPSSCSNPKGTSELVRGVVCTPNWLSDRECYQYSSCVDCVAFWPAINSSAQVCQWCSNCQVGRCIPQGASCEKENDCNVPQRVVGQPGACPRHVCLASDCSKCGALPGDNCMWTRQVLRASEWGHTLNVRPIFDWACVRKMIQEASSFPVESMPPLNCPALCPAHMDCAACTSSSGGEGGWSHCHWSSRLRQCVSPSFEPLACVGGRCGTLLAQCPSPCWANLQASHCLRNPACGWCHFTGVDGRGVCLPGSMEGPLNGAACSAQSVHLPDGVSLPEEVVKWLAMSQEPPQWSYLEIPPENECTNGHHNCIAETEDCKDLRDGYKCVCKKGFTQDPSDVCVPVCRQGCRFGTCIAPNECKCHFGFVGKNCSVLCQCNRHSQCAGPERLDECLDCQNNTQGPQCQQCKPFFVGNPVNGGRCLPCRVYCNGHSEVCLSPEQYNLSSPSLTEHILSEINGPLSLWDCGYIGRLACRTLSPPGLWKMPFAWTATTLLKVLDVINVCRGTSRQETVSKMAADRVNAMAMGTCATLSMGRTATATTTPRMTGSAARRPARPCPHHVGSSRWVDMPAICLSYILYVLYSTSLCLWQCSKCKEYFVGVPTHGHQCYRHMFLDKDYCFDPYTQGTYSHSTLGWMLFCDAEQCNRKPNPLPEGRTVFFAVQPRYMNVDIRIIVDVTEGAIDFFLSARDDTFLVTVNQSTGVHEVKLEETNQTLVGRRVEARGLTTYLTISDSREFLLVTGLRHRLVVTVPLEVHDLRSVKFFMVLYGASRHPTFGSLFFRQDQTRIDLFVFFSVFFSCFFLFLAQCVIMWKVKQAFDLRRARRQHAAEMKHMANRPFGRVAVIVEDKEVEELFCYTPPSTFSWKRSRHKVRDSPKTSPALLLSTDKFCTVWPVAVEPASDNFAGVASVLVQLPGGPNAPVKMCLGSALVTLRSCHQRARRRTS</sequence>
<comment type="caution">
    <text evidence="12">Lacks conserved residue(s) required for the propagation of feature annotation.</text>
</comment>
<dbReference type="PROSITE" id="PS00022">
    <property type="entry name" value="EGF_1"/>
    <property type="match status" value="2"/>
</dbReference>
<feature type="disulfide bond" evidence="12">
    <location>
        <begin position="213"/>
        <end position="222"/>
    </location>
</feature>
<dbReference type="PANTHER" id="PTHR46093">
    <property type="entry name" value="ACYL-COA-BINDING DOMAIN-CONTAINING PROTEIN 5"/>
    <property type="match status" value="1"/>
</dbReference>
<dbReference type="InterPro" id="IPR001881">
    <property type="entry name" value="EGF-like_Ca-bd_dom"/>
</dbReference>
<dbReference type="Pfam" id="PF12947">
    <property type="entry name" value="EGF_3"/>
    <property type="match status" value="1"/>
</dbReference>
<evidence type="ECO:0000256" key="7">
    <source>
        <dbReference type="ARBA" id="ARBA00022989"/>
    </source>
</evidence>
<dbReference type="Pfam" id="PF24981">
    <property type="entry name" value="Beta-prop_ATRN-LZTR1"/>
    <property type="match status" value="1"/>
</dbReference>
<dbReference type="InterPro" id="IPR002049">
    <property type="entry name" value="LE_dom"/>
</dbReference>
<evidence type="ECO:0000256" key="10">
    <source>
        <dbReference type="ARBA" id="ARBA00023180"/>
    </source>
</evidence>
<feature type="domain" description="Laminin EGF-like" evidence="17">
    <location>
        <begin position="274"/>
        <end position="322"/>
    </location>
</feature>
<dbReference type="Gene3D" id="2.60.120.290">
    <property type="entry name" value="Spermadhesin, CUB domain"/>
    <property type="match status" value="1"/>
</dbReference>
<dbReference type="Pfam" id="PF07645">
    <property type="entry name" value="EGF_CA"/>
    <property type="match status" value="1"/>
</dbReference>
<dbReference type="SUPFAM" id="SSF117281">
    <property type="entry name" value="Kelch motif"/>
    <property type="match status" value="1"/>
</dbReference>
<dbReference type="SUPFAM" id="SSF57184">
    <property type="entry name" value="Growth factor receptor domain"/>
    <property type="match status" value="1"/>
</dbReference>
<keyword evidence="10" id="KW-0325">Glycoprotein</keyword>
<comment type="subcellular location">
    <subcellularLocation>
        <location evidence="1">Membrane</location>
        <topology evidence="1">Single-pass type I membrane protein</topology>
    </subcellularLocation>
</comment>
<evidence type="ECO:0000256" key="13">
    <source>
        <dbReference type="PROSITE-ProRule" id="PRU00460"/>
    </source>
</evidence>
<dbReference type="PANTHER" id="PTHR46093:SF18">
    <property type="entry name" value="FIBRONECTIN TYPE-III DOMAIN-CONTAINING PROTEIN"/>
    <property type="match status" value="1"/>
</dbReference>
<keyword evidence="19" id="KW-1185">Reference proteome</keyword>
<dbReference type="InterPro" id="IPR000152">
    <property type="entry name" value="EGF-type_Asp/Asn_hydroxyl_site"/>
</dbReference>
<keyword evidence="9 12" id="KW-1015">Disulfide bond</keyword>
<evidence type="ECO:0000256" key="4">
    <source>
        <dbReference type="ARBA" id="ARBA00022692"/>
    </source>
</evidence>
<dbReference type="InterPro" id="IPR056863">
    <property type="entry name" value="LMN_ATRN_NET-like_EGF"/>
</dbReference>
<evidence type="ECO:0000256" key="14">
    <source>
        <dbReference type="SAM" id="Phobius"/>
    </source>
</evidence>
<dbReference type="SUPFAM" id="SSF57196">
    <property type="entry name" value="EGF/Laminin"/>
    <property type="match status" value="3"/>
</dbReference>
<evidence type="ECO:0000256" key="5">
    <source>
        <dbReference type="ARBA" id="ARBA00022729"/>
    </source>
</evidence>
<keyword evidence="8 14" id="KW-0472">Membrane</keyword>
<dbReference type="PROSITE" id="PS50026">
    <property type="entry name" value="EGF_3"/>
    <property type="match status" value="2"/>
</dbReference>
<dbReference type="PROSITE" id="PS01180">
    <property type="entry name" value="CUB"/>
    <property type="match status" value="1"/>
</dbReference>
<dbReference type="SUPFAM" id="SSF49854">
    <property type="entry name" value="Spermadhesin, CUB domain"/>
    <property type="match status" value="1"/>
</dbReference>
<dbReference type="InterPro" id="IPR000859">
    <property type="entry name" value="CUB_dom"/>
</dbReference>
<evidence type="ECO:0000313" key="18">
    <source>
        <dbReference type="EMBL" id="UYV69927.1"/>
    </source>
</evidence>
<feature type="domain" description="EGF-like" evidence="16">
    <location>
        <begin position="150"/>
        <end position="191"/>
    </location>
</feature>
<dbReference type="PROSITE" id="PS50027">
    <property type="entry name" value="EGF_LAM_2"/>
    <property type="match status" value="2"/>
</dbReference>
<dbReference type="CDD" id="cd00055">
    <property type="entry name" value="EGF_Lam"/>
    <property type="match status" value="3"/>
</dbReference>
<keyword evidence="2" id="KW-0880">Kelch repeat</keyword>
<dbReference type="Gene3D" id="2.10.25.10">
    <property type="entry name" value="Laminin"/>
    <property type="match status" value="6"/>
</dbReference>